<dbReference type="GO" id="GO:0035591">
    <property type="term" value="F:signaling adaptor activity"/>
    <property type="evidence" value="ECO:0007669"/>
    <property type="project" value="TreeGrafter"/>
</dbReference>
<feature type="compositionally biased region" description="Polar residues" evidence="7">
    <location>
        <begin position="208"/>
        <end position="218"/>
    </location>
</feature>
<dbReference type="Gene3D" id="3.40.50.10140">
    <property type="entry name" value="Toll/interleukin-1 receptor homology (TIR) domain"/>
    <property type="match status" value="1"/>
</dbReference>
<keyword evidence="2" id="KW-0963">Cytoplasm</keyword>
<dbReference type="PANTHER" id="PTHR47230:SF1">
    <property type="entry name" value="TIR DOMAIN-CONTAINING ADAPTER MOLECULE 1"/>
    <property type="match status" value="1"/>
</dbReference>
<feature type="compositionally biased region" description="Polar residues" evidence="7">
    <location>
        <begin position="294"/>
        <end position="303"/>
    </location>
</feature>
<evidence type="ECO:0000256" key="1">
    <source>
        <dbReference type="ARBA" id="ARBA00004496"/>
    </source>
</evidence>
<dbReference type="GeneID" id="120816503"/>
<feature type="compositionally biased region" description="Basic and acidic residues" evidence="7">
    <location>
        <begin position="234"/>
        <end position="248"/>
    </location>
</feature>
<evidence type="ECO:0000256" key="2">
    <source>
        <dbReference type="ARBA" id="ARBA00022490"/>
    </source>
</evidence>
<sequence>MSLEGQEHPETGLKDVFDILVKAPPEQLLSLTFLLGESLEENLLHALCLIVLQKEVRALDKLQTLKDNYFASQLAVKLQISEGKLEAFAEHCGSFPELAGGSLAALARIFKVLSEKRMCDPRLRDLAYKRALLSDNQAAGSCEKLDYDLLAEEAKGVCGPQFAEWACSPKDLRSEPRQDLEGSLDAGNTTLKVTLSQDQCERADSLPSPLQVTSSMPSYPTHLEISVPPTATFPDDKETPGTSDESKLKTKPALIVYECEAKNTLGQTLSPQPESTQAPPSGAKKHSKMKAEGSKNQPTKATVAPTSTNVVLPKAPVPESKYAEGDEKAIFYDFVILHDQEDEDEAERMREKVGAVIGSEGATLAGDFAVPGKRSLRCVEDAINNSAFTFLLLTRNFNEGMLDIQADSALINSINKRHKYNTVIPLLPKENSMPKESLPMVLGTINPLEENKAFDRKIKKIFTPRKIENQKKIWTVEQAVKREIERQERLKHLNQAQQEMIKECTTAQLLVQENVRLSLEGNYLESVVSARPSIHIENANYVMIGNDSTMTVSGAADKDDSGEEQ</sequence>
<dbReference type="AlphaFoldDB" id="A0AAQ4P2N8"/>
<protein>
    <recommendedName>
        <fullName evidence="8">TIR domain-containing protein</fullName>
    </recommendedName>
</protein>
<dbReference type="InterPro" id="IPR000157">
    <property type="entry name" value="TIR_dom"/>
</dbReference>
<dbReference type="Proteomes" id="UP000007635">
    <property type="component" value="Chromosome III"/>
</dbReference>
<evidence type="ECO:0000256" key="6">
    <source>
        <dbReference type="ARBA" id="ARBA00023198"/>
    </source>
</evidence>
<keyword evidence="5" id="KW-0391">Immunity</keyword>
<feature type="compositionally biased region" description="Polar residues" evidence="7">
    <location>
        <begin position="264"/>
        <end position="279"/>
    </location>
</feature>
<dbReference type="Ensembl" id="ENSGACT00000080115.1">
    <property type="protein sequence ID" value="ENSGACP00000031921.1"/>
    <property type="gene ID" value="ENSGACG00000028875.1"/>
</dbReference>
<evidence type="ECO:0000259" key="8">
    <source>
        <dbReference type="PROSITE" id="PS50104"/>
    </source>
</evidence>
<dbReference type="InterPro" id="IPR040886">
    <property type="entry name" value="TRIF_N"/>
</dbReference>
<dbReference type="GO" id="GO:0006954">
    <property type="term" value="P:inflammatory response"/>
    <property type="evidence" value="ECO:0007669"/>
    <property type="project" value="UniProtKB-KW"/>
</dbReference>
<dbReference type="Pfam" id="PF17798">
    <property type="entry name" value="TRIF-NTD"/>
    <property type="match status" value="1"/>
</dbReference>
<dbReference type="PANTHER" id="PTHR47230">
    <property type="entry name" value="TIR DOMAIN-CONTAINING ADAPTER MOLECULE 1"/>
    <property type="match status" value="1"/>
</dbReference>
<keyword evidence="3" id="KW-0597">Phosphoprotein</keyword>
<reference evidence="9 10" key="1">
    <citation type="journal article" date="2021" name="G3 (Bethesda)">
        <title>Improved contiguity of the threespine stickleback genome using long-read sequencing.</title>
        <authorList>
            <person name="Nath S."/>
            <person name="Shaw D.E."/>
            <person name="White M.A."/>
        </authorList>
    </citation>
    <scope>NUCLEOTIDE SEQUENCE [LARGE SCALE GENOMIC DNA]</scope>
    <source>
        <strain evidence="9 10">Lake Benthic</strain>
    </source>
</reference>
<evidence type="ECO:0000256" key="7">
    <source>
        <dbReference type="SAM" id="MobiDB-lite"/>
    </source>
</evidence>
<dbReference type="GO" id="GO:0035666">
    <property type="term" value="P:TRIF-dependent toll-like receptor signaling pathway"/>
    <property type="evidence" value="ECO:0007669"/>
    <property type="project" value="InterPro"/>
</dbReference>
<reference evidence="9" key="3">
    <citation type="submission" date="2025-09" db="UniProtKB">
        <authorList>
            <consortium name="Ensembl"/>
        </authorList>
    </citation>
    <scope>IDENTIFICATION</scope>
</reference>
<comment type="subcellular location">
    <subcellularLocation>
        <location evidence="1">Cytoplasm</location>
    </subcellularLocation>
</comment>
<dbReference type="CTD" id="148022"/>
<name>A0AAQ4P2N8_GASAC</name>
<dbReference type="GO" id="GO:0032481">
    <property type="term" value="P:positive regulation of type I interferon production"/>
    <property type="evidence" value="ECO:0007669"/>
    <property type="project" value="TreeGrafter"/>
</dbReference>
<accession>A0AAQ4P2N8</accession>
<dbReference type="GO" id="GO:0043123">
    <property type="term" value="P:positive regulation of canonical NF-kappaB signal transduction"/>
    <property type="evidence" value="ECO:0007669"/>
    <property type="project" value="TreeGrafter"/>
</dbReference>
<feature type="region of interest" description="Disordered" evidence="7">
    <location>
        <begin position="264"/>
        <end position="303"/>
    </location>
</feature>
<keyword evidence="10" id="KW-1185">Reference proteome</keyword>
<dbReference type="GeneTree" id="ENSGT00940000163706"/>
<dbReference type="PROSITE" id="PS50104">
    <property type="entry name" value="TIR"/>
    <property type="match status" value="1"/>
</dbReference>
<dbReference type="GO" id="GO:0045087">
    <property type="term" value="P:innate immune response"/>
    <property type="evidence" value="ECO:0007669"/>
    <property type="project" value="UniProtKB-KW"/>
</dbReference>
<keyword evidence="6" id="KW-0395">Inflammatory response</keyword>
<evidence type="ECO:0000256" key="4">
    <source>
        <dbReference type="ARBA" id="ARBA00022588"/>
    </source>
</evidence>
<evidence type="ECO:0000313" key="9">
    <source>
        <dbReference type="Ensembl" id="ENSGACP00000031921.1"/>
    </source>
</evidence>
<feature type="region of interest" description="Disordered" evidence="7">
    <location>
        <begin position="198"/>
        <end position="249"/>
    </location>
</feature>
<keyword evidence="4" id="KW-0399">Innate immunity</keyword>
<evidence type="ECO:0000313" key="10">
    <source>
        <dbReference type="Proteomes" id="UP000007635"/>
    </source>
</evidence>
<feature type="domain" description="TIR" evidence="8">
    <location>
        <begin position="330"/>
        <end position="462"/>
    </location>
</feature>
<dbReference type="KEGG" id="gat:120816503"/>
<dbReference type="GO" id="GO:0005768">
    <property type="term" value="C:endosome"/>
    <property type="evidence" value="ECO:0007669"/>
    <property type="project" value="TreeGrafter"/>
</dbReference>
<proteinExistence type="predicted"/>
<dbReference type="InterPro" id="IPR046946">
    <property type="entry name" value="TCAM1/2"/>
</dbReference>
<reference evidence="9" key="2">
    <citation type="submission" date="2025-08" db="UniProtKB">
        <authorList>
            <consortium name="Ensembl"/>
        </authorList>
    </citation>
    <scope>IDENTIFICATION</scope>
</reference>
<dbReference type="InterPro" id="IPR035897">
    <property type="entry name" value="Toll_tir_struct_dom_sf"/>
</dbReference>
<evidence type="ECO:0000256" key="5">
    <source>
        <dbReference type="ARBA" id="ARBA00022859"/>
    </source>
</evidence>
<dbReference type="RefSeq" id="XP_040028084.1">
    <property type="nucleotide sequence ID" value="XM_040172150.1"/>
</dbReference>
<dbReference type="Gene3D" id="1.25.40.780">
    <property type="match status" value="1"/>
</dbReference>
<evidence type="ECO:0000256" key="3">
    <source>
        <dbReference type="ARBA" id="ARBA00022553"/>
    </source>
</evidence>
<organism evidence="9 10">
    <name type="scientific">Gasterosteus aculeatus aculeatus</name>
    <name type="common">three-spined stickleback</name>
    <dbReference type="NCBI Taxonomy" id="481459"/>
    <lineage>
        <taxon>Eukaryota</taxon>
        <taxon>Metazoa</taxon>
        <taxon>Chordata</taxon>
        <taxon>Craniata</taxon>
        <taxon>Vertebrata</taxon>
        <taxon>Euteleostomi</taxon>
        <taxon>Actinopterygii</taxon>
        <taxon>Neopterygii</taxon>
        <taxon>Teleostei</taxon>
        <taxon>Neoteleostei</taxon>
        <taxon>Acanthomorphata</taxon>
        <taxon>Eupercaria</taxon>
        <taxon>Perciformes</taxon>
        <taxon>Cottioidei</taxon>
        <taxon>Gasterosteales</taxon>
        <taxon>Gasterosteidae</taxon>
        <taxon>Gasterosteus</taxon>
    </lineage>
</organism>